<dbReference type="STRING" id="260086.SAMN05216207_11303"/>
<protein>
    <submittedName>
        <fullName evidence="2">NAD(P)H-quinone oxidoreductase subunit 4L</fullName>
    </submittedName>
</protein>
<dbReference type="Proteomes" id="UP000199614">
    <property type="component" value="Unassembled WGS sequence"/>
</dbReference>
<evidence type="ECO:0000313" key="3">
    <source>
        <dbReference type="Proteomes" id="UP000199614"/>
    </source>
</evidence>
<accession>A0A1I5IT82</accession>
<proteinExistence type="predicted"/>
<keyword evidence="1" id="KW-1133">Transmembrane helix</keyword>
<feature type="non-terminal residue" evidence="2">
    <location>
        <position position="1"/>
    </location>
</feature>
<keyword evidence="3" id="KW-1185">Reference proteome</keyword>
<dbReference type="Gene3D" id="1.10.287.3510">
    <property type="match status" value="1"/>
</dbReference>
<dbReference type="EMBL" id="FOUY01000130">
    <property type="protein sequence ID" value="SFO63717.1"/>
    <property type="molecule type" value="Genomic_DNA"/>
</dbReference>
<name>A0A1I5IT82_PSUAM</name>
<sequence>AAAFWYFLAPAADGQVIVVAVVTAMAIEMAMGFAVVTAIYRAQRIDMTDSATELEG</sequence>
<keyword evidence="1" id="KW-0812">Transmembrane</keyword>
<feature type="transmembrane region" description="Helical" evidence="1">
    <location>
        <begin position="16"/>
        <end position="40"/>
    </location>
</feature>
<reference evidence="2 3" key="1">
    <citation type="submission" date="2016-10" db="EMBL/GenBank/DDBJ databases">
        <authorList>
            <person name="de Groot N.N."/>
        </authorList>
    </citation>
    <scope>NUCLEOTIDE SEQUENCE [LARGE SCALE GENOMIC DNA]</scope>
    <source>
        <strain evidence="2 3">CGMCC 4.1877</strain>
    </source>
</reference>
<evidence type="ECO:0000256" key="1">
    <source>
        <dbReference type="SAM" id="Phobius"/>
    </source>
</evidence>
<gene>
    <name evidence="2" type="ORF">SAMN05216207_11303</name>
</gene>
<dbReference type="AlphaFoldDB" id="A0A1I5IT82"/>
<organism evidence="2 3">
    <name type="scientific">Pseudonocardia ammonioxydans</name>
    <dbReference type="NCBI Taxonomy" id="260086"/>
    <lineage>
        <taxon>Bacteria</taxon>
        <taxon>Bacillati</taxon>
        <taxon>Actinomycetota</taxon>
        <taxon>Actinomycetes</taxon>
        <taxon>Pseudonocardiales</taxon>
        <taxon>Pseudonocardiaceae</taxon>
        <taxon>Pseudonocardia</taxon>
    </lineage>
</organism>
<evidence type="ECO:0000313" key="2">
    <source>
        <dbReference type="EMBL" id="SFO63717.1"/>
    </source>
</evidence>
<keyword evidence="1" id="KW-0472">Membrane</keyword>